<sequence>MPPKRACDICYRRKRALRATGAAIIIPNAPFTATRHEGRRKPMTALSLRVTLSDVQGLNNRIQQLEDALAKANSQHPTQLDTPDQGQPTPAISVSEETSYSASVQSPIPATTQNSAAYSEQSLSPLVFSQTPVIVDDTHTTPSVDGSRPGSYVGPNWFFRGIHAFSEDGRRWISSKTGQTIDWSKLQMFTPKPSPFARKHAQLSSDLCQLPDQASLRELLFSYFKSSFRLRFPLIDKVLFEETINEAYGDPENISPSPVRLAARACVFGVVSLITFLPDAQPGSLRLDDIESAARASYLLSQLGGYASLTTLQTTLLLHVQRILCGYWQEADSLLPAACRTVGALGGHIYQPSKALMTEISLSERRKRHTRNLFWVCYMSDKDLSLRTGQPPLLADIYCDLTIPETYLSSYTSLRGLDEHLHPPDASSDTDLTPHFSGDAQLGLLMFYATNAAIALFLNMIIHPEDADGQLDLELLISAANAIRTAIPRASTREESTRIQRTSDFIMWLMWLGSCAITRSQEEGLQHEL</sequence>
<evidence type="ECO:0000313" key="8">
    <source>
        <dbReference type="EMBL" id="EXF77638.1"/>
    </source>
</evidence>
<keyword evidence="2" id="KW-0805">Transcription regulation</keyword>
<dbReference type="InterPro" id="IPR007219">
    <property type="entry name" value="XnlR_reg_dom"/>
</dbReference>
<dbReference type="KEGG" id="cfj:CFIO01_03977"/>
<protein>
    <submittedName>
        <fullName evidence="8">Fungal specific transcription factor</fullName>
    </submittedName>
</protein>
<dbReference type="Proteomes" id="UP000020467">
    <property type="component" value="Unassembled WGS sequence"/>
</dbReference>
<evidence type="ECO:0000256" key="5">
    <source>
        <dbReference type="ARBA" id="ARBA00023242"/>
    </source>
</evidence>
<gene>
    <name evidence="8" type="ORF">CFIO01_03977</name>
</gene>
<accession>A0A010RZD1</accession>
<dbReference type="AlphaFoldDB" id="A0A010RZD1"/>
<feature type="compositionally biased region" description="Polar residues" evidence="6">
    <location>
        <begin position="72"/>
        <end position="105"/>
    </location>
</feature>
<dbReference type="PANTHER" id="PTHR46910:SF37">
    <property type="entry name" value="ZN(II)2CYS6 TRANSCRIPTION FACTOR (EUROFUNG)"/>
    <property type="match status" value="1"/>
</dbReference>
<dbReference type="InterPro" id="IPR050987">
    <property type="entry name" value="AtrR-like"/>
</dbReference>
<evidence type="ECO:0000256" key="6">
    <source>
        <dbReference type="SAM" id="MobiDB-lite"/>
    </source>
</evidence>
<keyword evidence="4" id="KW-0804">Transcription</keyword>
<evidence type="ECO:0000313" key="9">
    <source>
        <dbReference type="Proteomes" id="UP000020467"/>
    </source>
</evidence>
<name>A0A010RZD1_9PEZI</name>
<dbReference type="Pfam" id="PF04082">
    <property type="entry name" value="Fungal_trans"/>
    <property type="match status" value="1"/>
</dbReference>
<keyword evidence="5" id="KW-0539">Nucleus</keyword>
<evidence type="ECO:0000256" key="1">
    <source>
        <dbReference type="ARBA" id="ARBA00004123"/>
    </source>
</evidence>
<dbReference type="SMART" id="SM00906">
    <property type="entry name" value="Fungal_trans"/>
    <property type="match status" value="1"/>
</dbReference>
<organism evidence="8 9">
    <name type="scientific">Colletotrichum fioriniae PJ7</name>
    <dbReference type="NCBI Taxonomy" id="1445577"/>
    <lineage>
        <taxon>Eukaryota</taxon>
        <taxon>Fungi</taxon>
        <taxon>Dikarya</taxon>
        <taxon>Ascomycota</taxon>
        <taxon>Pezizomycotina</taxon>
        <taxon>Sordariomycetes</taxon>
        <taxon>Hypocreomycetidae</taxon>
        <taxon>Glomerellales</taxon>
        <taxon>Glomerellaceae</taxon>
        <taxon>Colletotrichum</taxon>
        <taxon>Colletotrichum acutatum species complex</taxon>
    </lineage>
</organism>
<keyword evidence="3" id="KW-0238">DNA-binding</keyword>
<evidence type="ECO:0000256" key="3">
    <source>
        <dbReference type="ARBA" id="ARBA00023125"/>
    </source>
</evidence>
<dbReference type="eggNOG" id="ENOG502SKXY">
    <property type="taxonomic scope" value="Eukaryota"/>
</dbReference>
<evidence type="ECO:0000256" key="4">
    <source>
        <dbReference type="ARBA" id="ARBA00023163"/>
    </source>
</evidence>
<dbReference type="EMBL" id="JARH01000691">
    <property type="protein sequence ID" value="EXF77638.1"/>
    <property type="molecule type" value="Genomic_DNA"/>
</dbReference>
<dbReference type="CDD" id="cd12148">
    <property type="entry name" value="fungal_TF_MHR"/>
    <property type="match status" value="1"/>
</dbReference>
<comment type="caution">
    <text evidence="8">The sequence shown here is derived from an EMBL/GenBank/DDBJ whole genome shotgun (WGS) entry which is preliminary data.</text>
</comment>
<dbReference type="STRING" id="1445577.A0A010RZD1"/>
<dbReference type="GO" id="GO:0005634">
    <property type="term" value="C:nucleus"/>
    <property type="evidence" value="ECO:0007669"/>
    <property type="project" value="UniProtKB-SubCell"/>
</dbReference>
<dbReference type="HOGENOM" id="CLU_010813_1_1_1"/>
<feature type="region of interest" description="Disordered" evidence="6">
    <location>
        <begin position="69"/>
        <end position="105"/>
    </location>
</feature>
<keyword evidence="9" id="KW-1185">Reference proteome</keyword>
<dbReference type="PANTHER" id="PTHR46910">
    <property type="entry name" value="TRANSCRIPTION FACTOR PDR1"/>
    <property type="match status" value="1"/>
</dbReference>
<evidence type="ECO:0000259" key="7">
    <source>
        <dbReference type="SMART" id="SM00906"/>
    </source>
</evidence>
<proteinExistence type="predicted"/>
<evidence type="ECO:0000256" key="2">
    <source>
        <dbReference type="ARBA" id="ARBA00023015"/>
    </source>
</evidence>
<dbReference type="OrthoDB" id="4116913at2759"/>
<dbReference type="GO" id="GO:0003700">
    <property type="term" value="F:DNA-binding transcription factor activity"/>
    <property type="evidence" value="ECO:0007669"/>
    <property type="project" value="InterPro"/>
</dbReference>
<dbReference type="GO" id="GO:0008270">
    <property type="term" value="F:zinc ion binding"/>
    <property type="evidence" value="ECO:0007669"/>
    <property type="project" value="InterPro"/>
</dbReference>
<reference evidence="8 9" key="1">
    <citation type="submission" date="2014-02" db="EMBL/GenBank/DDBJ databases">
        <title>The genome sequence of Colletotrichum fioriniae PJ7.</title>
        <authorList>
            <person name="Baroncelli R."/>
            <person name="Thon M.R."/>
        </authorList>
    </citation>
    <scope>NUCLEOTIDE SEQUENCE [LARGE SCALE GENOMIC DNA]</scope>
    <source>
        <strain evidence="8 9">PJ7</strain>
    </source>
</reference>
<comment type="subcellular location">
    <subcellularLocation>
        <location evidence="1">Nucleus</location>
    </subcellularLocation>
</comment>
<dbReference type="GO" id="GO:0006351">
    <property type="term" value="P:DNA-templated transcription"/>
    <property type="evidence" value="ECO:0007669"/>
    <property type="project" value="InterPro"/>
</dbReference>
<dbReference type="GO" id="GO:0003677">
    <property type="term" value="F:DNA binding"/>
    <property type="evidence" value="ECO:0007669"/>
    <property type="project" value="UniProtKB-KW"/>
</dbReference>
<feature type="domain" description="Xylanolytic transcriptional activator regulatory" evidence="7">
    <location>
        <begin position="331"/>
        <end position="410"/>
    </location>
</feature>